<name>A0ABU0F8V1_9HYPH</name>
<feature type="transmembrane region" description="Helical" evidence="10">
    <location>
        <begin position="90"/>
        <end position="111"/>
    </location>
</feature>
<dbReference type="InterPro" id="IPR051050">
    <property type="entry name" value="Lipid_II_flippase_MurJ/MviN"/>
</dbReference>
<dbReference type="Proteomes" id="UP001237448">
    <property type="component" value="Unassembled WGS sequence"/>
</dbReference>
<dbReference type="PIRSF" id="PIRSF002869">
    <property type="entry name" value="MviN"/>
    <property type="match status" value="1"/>
</dbReference>
<reference evidence="12 13" key="1">
    <citation type="submission" date="2023-07" db="EMBL/GenBank/DDBJ databases">
        <title>Genomic Encyclopedia of Type Strains, Phase IV (KMG-IV): sequencing the most valuable type-strain genomes for metagenomic binning, comparative biology and taxonomic classification.</title>
        <authorList>
            <person name="Goeker M."/>
        </authorList>
    </citation>
    <scope>NUCLEOTIDE SEQUENCE [LARGE SCALE GENOMIC DNA]</scope>
    <source>
        <strain evidence="12 13">DSM 5896</strain>
    </source>
</reference>
<feature type="transmembrane region" description="Helical" evidence="10">
    <location>
        <begin position="158"/>
        <end position="177"/>
    </location>
</feature>
<dbReference type="HAMAP" id="MF_02078">
    <property type="entry name" value="MurJ_MviN"/>
    <property type="match status" value="1"/>
</dbReference>
<dbReference type="InterPro" id="IPR004268">
    <property type="entry name" value="MurJ"/>
</dbReference>
<feature type="transmembrane region" description="Helical" evidence="10">
    <location>
        <begin position="312"/>
        <end position="336"/>
    </location>
</feature>
<feature type="transmembrane region" description="Helical" evidence="10">
    <location>
        <begin position="348"/>
        <end position="369"/>
    </location>
</feature>
<keyword evidence="10" id="KW-0997">Cell inner membrane</keyword>
<evidence type="ECO:0000313" key="13">
    <source>
        <dbReference type="Proteomes" id="UP001237448"/>
    </source>
</evidence>
<evidence type="ECO:0000256" key="1">
    <source>
        <dbReference type="ARBA" id="ARBA00004651"/>
    </source>
</evidence>
<evidence type="ECO:0000256" key="7">
    <source>
        <dbReference type="ARBA" id="ARBA00023136"/>
    </source>
</evidence>
<keyword evidence="6 10" id="KW-1133">Transmembrane helix</keyword>
<evidence type="ECO:0000256" key="8">
    <source>
        <dbReference type="ARBA" id="ARBA00060041"/>
    </source>
</evidence>
<comment type="caution">
    <text evidence="12">The sequence shown here is derived from an EMBL/GenBank/DDBJ whole genome shotgun (WGS) entry which is preliminary data.</text>
</comment>
<evidence type="ECO:0000256" key="4">
    <source>
        <dbReference type="ARBA" id="ARBA00022960"/>
    </source>
</evidence>
<keyword evidence="5 10" id="KW-0573">Peptidoglycan synthesis</keyword>
<evidence type="ECO:0000256" key="2">
    <source>
        <dbReference type="ARBA" id="ARBA00022475"/>
    </source>
</evidence>
<feature type="transmembrane region" description="Helical" evidence="10">
    <location>
        <begin position="273"/>
        <end position="291"/>
    </location>
</feature>
<keyword evidence="3 10" id="KW-0812">Transmembrane</keyword>
<evidence type="ECO:0000256" key="5">
    <source>
        <dbReference type="ARBA" id="ARBA00022984"/>
    </source>
</evidence>
<evidence type="ECO:0000256" key="9">
    <source>
        <dbReference type="ARBA" id="ARBA00061532"/>
    </source>
</evidence>
<keyword evidence="10 11" id="KW-0813">Transport</keyword>
<keyword evidence="4 10" id="KW-0133">Cell shape</keyword>
<dbReference type="CDD" id="cd13123">
    <property type="entry name" value="MATE_MurJ_like"/>
    <property type="match status" value="1"/>
</dbReference>
<feature type="transmembrane region" description="Helical" evidence="10">
    <location>
        <begin position="381"/>
        <end position="403"/>
    </location>
</feature>
<accession>A0ABU0F8V1</accession>
<keyword evidence="13" id="KW-1185">Reference proteome</keyword>
<feature type="transmembrane region" description="Helical" evidence="10">
    <location>
        <begin position="409"/>
        <end position="427"/>
    </location>
</feature>
<protein>
    <recommendedName>
        <fullName evidence="10">Probable lipid II flippase MurJ</fullName>
    </recommendedName>
</protein>
<dbReference type="PANTHER" id="PTHR47019:SF1">
    <property type="entry name" value="LIPID II FLIPPASE MURJ"/>
    <property type="match status" value="1"/>
</dbReference>
<feature type="transmembrane region" description="Helical" evidence="10">
    <location>
        <begin position="189"/>
        <end position="208"/>
    </location>
</feature>
<dbReference type="PRINTS" id="PR01806">
    <property type="entry name" value="VIRFACTRMVIN"/>
</dbReference>
<proteinExistence type="inferred from homology"/>
<dbReference type="Pfam" id="PF03023">
    <property type="entry name" value="MurJ"/>
    <property type="match status" value="1"/>
</dbReference>
<evidence type="ECO:0000256" key="3">
    <source>
        <dbReference type="ARBA" id="ARBA00022692"/>
    </source>
</evidence>
<feature type="transmembrane region" description="Helical" evidence="10">
    <location>
        <begin position="447"/>
        <end position="467"/>
    </location>
</feature>
<evidence type="ECO:0000256" key="10">
    <source>
        <dbReference type="HAMAP-Rule" id="MF_02078"/>
    </source>
</evidence>
<keyword evidence="7 10" id="KW-0472">Membrane</keyword>
<comment type="pathway">
    <text evidence="10">Cell wall biogenesis; peptidoglycan biosynthesis.</text>
</comment>
<dbReference type="NCBIfam" id="TIGR01695">
    <property type="entry name" value="murJ_mviN"/>
    <property type="match status" value="1"/>
</dbReference>
<keyword evidence="10 11" id="KW-0961">Cell wall biogenesis/degradation</keyword>
<feature type="transmembrane region" description="Helical" evidence="10">
    <location>
        <begin position="131"/>
        <end position="151"/>
    </location>
</feature>
<keyword evidence="2 10" id="KW-1003">Cell membrane</keyword>
<sequence length="520" mass="54565">MRFLRNAASVGFATLFSRILGFVRDTMVAAALGAGPVADAFVVAFRLPSLMRRLLAEGAVNTAFVPLYGEAEQAREGQAFSDAVFTQVGLLFLVVTALALPAMPLLIRAIAPGFAESGGRVALAVVLSRITFAYCLATALTVVASAVLNVHGRFTASAYAPSLLNVVTILALLAASWQGWREEALARLLAWSLFAGGIAQGALVFAALRRAGLGLRFVRPRWTPPVRRFFLLALPGVAAGGVTQVNAFVGLVVASPEPGAVTWLYYADRVYQLPLGIVAVALGSALLPELAHASAMGDEEAECGLLSRAAEFALFLSLPAALALIVLARPIVSVLFERGAFQAADAAATALALAGFAAGLPAFVGAKVLQPLFFARTRMRVPFLIGVAGVVTDVVLSVALFPVWHQTGIALAAAASGWINLVLLAVAARWEGLLRLDVMARRRLPRLLLAAGIMAITLWLLMPFAQAWTDAGLPVLRRIAGLAVLCGGGLAAYLAACLVFGGIDRRFGRQALASEKPPPR</sequence>
<comment type="subcellular location">
    <subcellularLocation>
        <location evidence="10">Cell inner membrane</location>
        <topology evidence="10">Multi-pass membrane protein</topology>
    </subcellularLocation>
    <subcellularLocation>
        <location evidence="1">Cell membrane</location>
        <topology evidence="1">Multi-pass membrane protein</topology>
    </subcellularLocation>
</comment>
<evidence type="ECO:0000256" key="11">
    <source>
        <dbReference type="PIRNR" id="PIRNR002869"/>
    </source>
</evidence>
<organism evidence="12 13">
    <name type="scientific">Labrys monachus</name>
    <dbReference type="NCBI Taxonomy" id="217067"/>
    <lineage>
        <taxon>Bacteria</taxon>
        <taxon>Pseudomonadati</taxon>
        <taxon>Pseudomonadota</taxon>
        <taxon>Alphaproteobacteria</taxon>
        <taxon>Hyphomicrobiales</taxon>
        <taxon>Xanthobacteraceae</taxon>
        <taxon>Labrys</taxon>
    </lineage>
</organism>
<feature type="transmembrane region" description="Helical" evidence="10">
    <location>
        <begin position="229"/>
        <end position="253"/>
    </location>
</feature>
<dbReference type="EMBL" id="JAUSVK010000001">
    <property type="protein sequence ID" value="MDQ0391031.1"/>
    <property type="molecule type" value="Genomic_DNA"/>
</dbReference>
<comment type="similarity">
    <text evidence="9 10 11">Belongs to the MurJ/MviN family.</text>
</comment>
<dbReference type="RefSeq" id="WP_307422723.1">
    <property type="nucleotide sequence ID" value="NZ_JAUSVK010000001.1"/>
</dbReference>
<dbReference type="PANTHER" id="PTHR47019">
    <property type="entry name" value="LIPID II FLIPPASE MURJ"/>
    <property type="match status" value="1"/>
</dbReference>
<feature type="transmembrane region" description="Helical" evidence="10">
    <location>
        <begin position="479"/>
        <end position="503"/>
    </location>
</feature>
<comment type="function">
    <text evidence="8 10 11">Involved in peptidoglycan biosynthesis. Transports lipid-linked peptidoglycan precursors from the inner to the outer leaflet of the cytoplasmic membrane.</text>
</comment>
<evidence type="ECO:0000256" key="6">
    <source>
        <dbReference type="ARBA" id="ARBA00022989"/>
    </source>
</evidence>
<gene>
    <name evidence="10" type="primary">murJ</name>
    <name evidence="12" type="ORF">J3R73_000823</name>
</gene>
<evidence type="ECO:0000313" key="12">
    <source>
        <dbReference type="EMBL" id="MDQ0391031.1"/>
    </source>
</evidence>